<evidence type="ECO:0000256" key="5">
    <source>
        <dbReference type="ARBA" id="ARBA00022776"/>
    </source>
</evidence>
<evidence type="ECO:0000256" key="4">
    <source>
        <dbReference type="ARBA" id="ARBA00022618"/>
    </source>
</evidence>
<dbReference type="GO" id="GO:0000444">
    <property type="term" value="C:MIS12/MIND type complex"/>
    <property type="evidence" value="ECO:0007669"/>
    <property type="project" value="TreeGrafter"/>
</dbReference>
<protein>
    <submittedName>
        <fullName evidence="11">Uncharacterized protein</fullName>
    </submittedName>
</protein>
<feature type="region of interest" description="Disordered" evidence="10">
    <location>
        <begin position="256"/>
        <end position="311"/>
    </location>
</feature>
<organism evidence="11 12">
    <name type="scientific">Lunasporangiospora selenospora</name>
    <dbReference type="NCBI Taxonomy" id="979761"/>
    <lineage>
        <taxon>Eukaryota</taxon>
        <taxon>Fungi</taxon>
        <taxon>Fungi incertae sedis</taxon>
        <taxon>Mucoromycota</taxon>
        <taxon>Mortierellomycotina</taxon>
        <taxon>Mortierellomycetes</taxon>
        <taxon>Mortierellales</taxon>
        <taxon>Mortierellaceae</taxon>
        <taxon>Lunasporangiospora</taxon>
    </lineage>
</organism>
<evidence type="ECO:0000256" key="2">
    <source>
        <dbReference type="ARBA" id="ARBA00008643"/>
    </source>
</evidence>
<dbReference type="AlphaFoldDB" id="A0A9P6K9H8"/>
<evidence type="ECO:0000256" key="3">
    <source>
        <dbReference type="ARBA" id="ARBA00022454"/>
    </source>
</evidence>
<name>A0A9P6K9H8_9FUNG</name>
<comment type="similarity">
    <text evidence="2">Belongs to the mis12 family.</text>
</comment>
<dbReference type="Pfam" id="PF05859">
    <property type="entry name" value="Mis12"/>
    <property type="match status" value="1"/>
</dbReference>
<dbReference type="EMBL" id="JAABOA010005966">
    <property type="protein sequence ID" value="KAF9571742.1"/>
    <property type="molecule type" value="Genomic_DNA"/>
</dbReference>
<keyword evidence="7" id="KW-0175">Coiled coil</keyword>
<sequence>GAHPVPFTADGNLVVNVIPDPPFTSAAATSATAAAEVGPSSGLTVAQQQEAWTKARQIHQQQLLTEHFGFSPLSFVDDVINAVNHMIYQASMALQEYVENRTRDIIEASDEDGRQDLYRTFAENGVYDLKYDCEKSMHKFETMLEAAVDKNFDRFELYALKNIFGITENVDVILPHYEALDFEIDVDQELKLNDEMNHLRRQLINAKALNYRLKKEQEIENYRLQILQKCRDQIGFLRDATLYRRFQSLHEKLEQNAAARSASSTGSMTTTTTSTTTTTTTTSSSTSAAAGHQGRGNHVSAANNGTQSADS</sequence>
<keyword evidence="9" id="KW-0137">Centromere</keyword>
<keyword evidence="8" id="KW-0131">Cell cycle</keyword>
<keyword evidence="3" id="KW-0158">Chromosome</keyword>
<feature type="non-terminal residue" evidence="11">
    <location>
        <position position="311"/>
    </location>
</feature>
<evidence type="ECO:0000256" key="9">
    <source>
        <dbReference type="ARBA" id="ARBA00023328"/>
    </source>
</evidence>
<feature type="compositionally biased region" description="Low complexity" evidence="10">
    <location>
        <begin position="257"/>
        <end position="290"/>
    </location>
</feature>
<evidence type="ECO:0000256" key="10">
    <source>
        <dbReference type="SAM" id="MobiDB-lite"/>
    </source>
</evidence>
<dbReference type="Proteomes" id="UP000780801">
    <property type="component" value="Unassembled WGS sequence"/>
</dbReference>
<dbReference type="GO" id="GO:0051301">
    <property type="term" value="P:cell division"/>
    <property type="evidence" value="ECO:0007669"/>
    <property type="project" value="UniProtKB-KW"/>
</dbReference>
<reference evidence="11" key="1">
    <citation type="journal article" date="2020" name="Fungal Divers.">
        <title>Resolving the Mortierellaceae phylogeny through synthesis of multi-gene phylogenetics and phylogenomics.</title>
        <authorList>
            <person name="Vandepol N."/>
            <person name="Liber J."/>
            <person name="Desiro A."/>
            <person name="Na H."/>
            <person name="Kennedy M."/>
            <person name="Barry K."/>
            <person name="Grigoriev I.V."/>
            <person name="Miller A.N."/>
            <person name="O'Donnell K."/>
            <person name="Stajich J.E."/>
            <person name="Bonito G."/>
        </authorList>
    </citation>
    <scope>NUCLEOTIDE SEQUENCE</scope>
    <source>
        <strain evidence="11">KOD1015</strain>
    </source>
</reference>
<evidence type="ECO:0000256" key="8">
    <source>
        <dbReference type="ARBA" id="ARBA00023306"/>
    </source>
</evidence>
<evidence type="ECO:0000256" key="6">
    <source>
        <dbReference type="ARBA" id="ARBA00022838"/>
    </source>
</evidence>
<comment type="caution">
    <text evidence="11">The sequence shown here is derived from an EMBL/GenBank/DDBJ whole genome shotgun (WGS) entry which is preliminary data.</text>
</comment>
<dbReference type="GO" id="GO:0005634">
    <property type="term" value="C:nucleus"/>
    <property type="evidence" value="ECO:0007669"/>
    <property type="project" value="InterPro"/>
</dbReference>
<gene>
    <name evidence="11" type="ORF">BGW38_008589</name>
</gene>
<dbReference type="InterPro" id="IPR008685">
    <property type="entry name" value="Centromere_Mis12"/>
</dbReference>
<dbReference type="PANTHER" id="PTHR14527">
    <property type="entry name" value="PROTEIN MIS12 HOMOLOG"/>
    <property type="match status" value="1"/>
</dbReference>
<proteinExistence type="inferred from homology"/>
<keyword evidence="5" id="KW-0498">Mitosis</keyword>
<keyword evidence="4" id="KW-0132">Cell division</keyword>
<keyword evidence="6" id="KW-0995">Kinetochore</keyword>
<comment type="subcellular location">
    <subcellularLocation>
        <location evidence="1">Chromosome</location>
        <location evidence="1">Centromere</location>
        <location evidence="1">Kinetochore</location>
    </subcellularLocation>
</comment>
<evidence type="ECO:0000256" key="7">
    <source>
        <dbReference type="ARBA" id="ARBA00023054"/>
    </source>
</evidence>
<feature type="compositionally biased region" description="Polar residues" evidence="10">
    <location>
        <begin position="300"/>
        <end position="311"/>
    </location>
</feature>
<dbReference type="PANTHER" id="PTHR14527:SF2">
    <property type="entry name" value="PROTEIN MIS12 HOMOLOG"/>
    <property type="match status" value="1"/>
</dbReference>
<evidence type="ECO:0000313" key="11">
    <source>
        <dbReference type="EMBL" id="KAF9571742.1"/>
    </source>
</evidence>
<evidence type="ECO:0000256" key="1">
    <source>
        <dbReference type="ARBA" id="ARBA00004629"/>
    </source>
</evidence>
<dbReference type="GO" id="GO:0051382">
    <property type="term" value="P:kinetochore assembly"/>
    <property type="evidence" value="ECO:0007669"/>
    <property type="project" value="TreeGrafter"/>
</dbReference>
<dbReference type="GO" id="GO:0000070">
    <property type="term" value="P:mitotic sister chromatid segregation"/>
    <property type="evidence" value="ECO:0007669"/>
    <property type="project" value="TreeGrafter"/>
</dbReference>
<keyword evidence="12" id="KW-1185">Reference proteome</keyword>
<feature type="non-terminal residue" evidence="11">
    <location>
        <position position="1"/>
    </location>
</feature>
<accession>A0A9P6K9H8</accession>
<dbReference type="OrthoDB" id="1884855at2759"/>
<evidence type="ECO:0000313" key="12">
    <source>
        <dbReference type="Proteomes" id="UP000780801"/>
    </source>
</evidence>